<dbReference type="AlphaFoldDB" id="A0AAE1QH40"/>
<accession>A0AAE1QH40</accession>
<name>A0AAE1QH40_9EUCA</name>
<evidence type="ECO:0000313" key="1">
    <source>
        <dbReference type="EMBL" id="KAK4326429.1"/>
    </source>
</evidence>
<dbReference type="EMBL" id="JAWZYT010000217">
    <property type="protein sequence ID" value="KAK4326429.1"/>
    <property type="molecule type" value="Genomic_DNA"/>
</dbReference>
<organism evidence="1 2">
    <name type="scientific">Petrolisthes manimaculis</name>
    <dbReference type="NCBI Taxonomy" id="1843537"/>
    <lineage>
        <taxon>Eukaryota</taxon>
        <taxon>Metazoa</taxon>
        <taxon>Ecdysozoa</taxon>
        <taxon>Arthropoda</taxon>
        <taxon>Crustacea</taxon>
        <taxon>Multicrustacea</taxon>
        <taxon>Malacostraca</taxon>
        <taxon>Eumalacostraca</taxon>
        <taxon>Eucarida</taxon>
        <taxon>Decapoda</taxon>
        <taxon>Pleocyemata</taxon>
        <taxon>Anomura</taxon>
        <taxon>Galatheoidea</taxon>
        <taxon>Porcellanidae</taxon>
        <taxon>Petrolisthes</taxon>
    </lineage>
</organism>
<dbReference type="Proteomes" id="UP001292094">
    <property type="component" value="Unassembled WGS sequence"/>
</dbReference>
<keyword evidence="2" id="KW-1185">Reference proteome</keyword>
<gene>
    <name evidence="1" type="ORF">Pmani_003031</name>
</gene>
<evidence type="ECO:0000313" key="2">
    <source>
        <dbReference type="Proteomes" id="UP001292094"/>
    </source>
</evidence>
<protein>
    <submittedName>
        <fullName evidence="1">Uncharacterized protein</fullName>
    </submittedName>
</protein>
<comment type="caution">
    <text evidence="1">The sequence shown here is derived from an EMBL/GenBank/DDBJ whole genome shotgun (WGS) entry which is preliminary data.</text>
</comment>
<sequence>MAEGRAFHWQDLFYSYSSLPGTSEDVMFPMLPDQPGDPGPASLLLQEYTQQYQQVPDSHTQNSKASVNTLKRRRIWTSLGI</sequence>
<proteinExistence type="predicted"/>
<reference evidence="1" key="1">
    <citation type="submission" date="2023-11" db="EMBL/GenBank/DDBJ databases">
        <title>Genome assemblies of two species of porcelain crab, Petrolisthes cinctipes and Petrolisthes manimaculis (Anomura: Porcellanidae).</title>
        <authorList>
            <person name="Angst P."/>
        </authorList>
    </citation>
    <scope>NUCLEOTIDE SEQUENCE</scope>
    <source>
        <strain evidence="1">PB745_02</strain>
        <tissue evidence="1">Gill</tissue>
    </source>
</reference>